<feature type="compositionally biased region" description="Basic and acidic residues" evidence="1">
    <location>
        <begin position="41"/>
        <end position="58"/>
    </location>
</feature>
<gene>
    <name evidence="2" type="ORF">PMIN01_03582</name>
</gene>
<evidence type="ECO:0000313" key="2">
    <source>
        <dbReference type="EMBL" id="KAF9738299.1"/>
    </source>
</evidence>
<evidence type="ECO:0000313" key="3">
    <source>
        <dbReference type="Proteomes" id="UP000756921"/>
    </source>
</evidence>
<dbReference type="EMBL" id="WJXW01000003">
    <property type="protein sequence ID" value="KAF9738299.1"/>
    <property type="molecule type" value="Genomic_DNA"/>
</dbReference>
<evidence type="ECO:0000256" key="1">
    <source>
        <dbReference type="SAM" id="MobiDB-lite"/>
    </source>
</evidence>
<comment type="caution">
    <text evidence="2">The sequence shown here is derived from an EMBL/GenBank/DDBJ whole genome shotgun (WGS) entry which is preliminary data.</text>
</comment>
<dbReference type="AlphaFoldDB" id="A0A9P6GMT3"/>
<protein>
    <submittedName>
        <fullName evidence="2">Uncharacterized protein</fullName>
    </submittedName>
</protein>
<reference evidence="2" key="1">
    <citation type="journal article" date="2020" name="Mol. Plant Microbe Interact.">
        <title>Genome Sequence of the Biocontrol Agent Coniothyrium minitans strain Conio (IMI 134523).</title>
        <authorList>
            <person name="Patel D."/>
            <person name="Shittu T.A."/>
            <person name="Baroncelli R."/>
            <person name="Muthumeenakshi S."/>
            <person name="Osborne T.H."/>
            <person name="Janganan T.K."/>
            <person name="Sreenivasaprasad S."/>
        </authorList>
    </citation>
    <scope>NUCLEOTIDE SEQUENCE</scope>
    <source>
        <strain evidence="2">Conio</strain>
    </source>
</reference>
<organism evidence="2 3">
    <name type="scientific">Paraphaeosphaeria minitans</name>
    <dbReference type="NCBI Taxonomy" id="565426"/>
    <lineage>
        <taxon>Eukaryota</taxon>
        <taxon>Fungi</taxon>
        <taxon>Dikarya</taxon>
        <taxon>Ascomycota</taxon>
        <taxon>Pezizomycotina</taxon>
        <taxon>Dothideomycetes</taxon>
        <taxon>Pleosporomycetidae</taxon>
        <taxon>Pleosporales</taxon>
        <taxon>Massarineae</taxon>
        <taxon>Didymosphaeriaceae</taxon>
        <taxon>Paraphaeosphaeria</taxon>
    </lineage>
</organism>
<name>A0A9P6GMT3_9PLEO</name>
<sequence>MLPTSTARLETEELLVRTLPRWVVYWVAMLGELVELVRDSKSRERGQIRHEDEWEGANHPKCKGKRRLHGRKTRRQRAPHHQPGLPSTATRGDAGPSPYRDPILTMRAVQSDAETKARRWAFVKRVGEACGERDGVHLFWFQQGGASDRLREVGSSKECGPYPIDDNGGTASVCLKPAFFVVGARLQDGGPVAEAAENARRAPIIDFPTQVAAVIRSVIFSPAAHAHTYLPYLPARAYKPTGSEMVSELLRYLPAAVILRKQQRTRRATRALFFWRVHHLRNVSRDTLQDVVQPALESLSSS</sequence>
<accession>A0A9P6GMT3</accession>
<keyword evidence="3" id="KW-1185">Reference proteome</keyword>
<proteinExistence type="predicted"/>
<feature type="region of interest" description="Disordered" evidence="1">
    <location>
        <begin position="41"/>
        <end position="101"/>
    </location>
</feature>
<feature type="compositionally biased region" description="Basic residues" evidence="1">
    <location>
        <begin position="60"/>
        <end position="80"/>
    </location>
</feature>
<dbReference type="Proteomes" id="UP000756921">
    <property type="component" value="Unassembled WGS sequence"/>
</dbReference>